<dbReference type="CDD" id="cd16936">
    <property type="entry name" value="HATPase_RsbW-like"/>
    <property type="match status" value="1"/>
</dbReference>
<keyword evidence="18" id="KW-1185">Reference proteome</keyword>
<organism evidence="17 18">
    <name type="scientific">Streptacidiphilus jiangxiensis</name>
    <dbReference type="NCBI Taxonomy" id="235985"/>
    <lineage>
        <taxon>Bacteria</taxon>
        <taxon>Bacillati</taxon>
        <taxon>Actinomycetota</taxon>
        <taxon>Actinomycetes</taxon>
        <taxon>Kitasatosporales</taxon>
        <taxon>Streptomycetaceae</taxon>
        <taxon>Streptacidiphilus</taxon>
    </lineage>
</organism>
<dbReference type="SUPFAM" id="SSF81606">
    <property type="entry name" value="PP2C-like"/>
    <property type="match status" value="1"/>
</dbReference>
<dbReference type="Pfam" id="PF13185">
    <property type="entry name" value="GAF_2"/>
    <property type="match status" value="1"/>
</dbReference>
<dbReference type="Pfam" id="PF07228">
    <property type="entry name" value="SpoIIE"/>
    <property type="match status" value="1"/>
</dbReference>
<dbReference type="Gene3D" id="3.30.450.40">
    <property type="match status" value="1"/>
</dbReference>
<keyword evidence="4" id="KW-0479">Metal-binding</keyword>
<dbReference type="STRING" id="235985.SAMN05414137_13923"/>
<gene>
    <name evidence="17" type="ORF">SAMN05414137_13923</name>
</gene>
<keyword evidence="11" id="KW-0464">Manganese</keyword>
<dbReference type="Proteomes" id="UP000183015">
    <property type="component" value="Unassembled WGS sequence"/>
</dbReference>
<evidence type="ECO:0000256" key="4">
    <source>
        <dbReference type="ARBA" id="ARBA00022723"/>
    </source>
</evidence>
<proteinExistence type="predicted"/>
<dbReference type="SUPFAM" id="SSF55781">
    <property type="entry name" value="GAF domain-like"/>
    <property type="match status" value="1"/>
</dbReference>
<dbReference type="PANTHER" id="PTHR43156:SF2">
    <property type="entry name" value="STAGE II SPORULATION PROTEIN E"/>
    <property type="match status" value="1"/>
</dbReference>
<evidence type="ECO:0000256" key="1">
    <source>
        <dbReference type="ARBA" id="ARBA00013081"/>
    </source>
</evidence>
<protein>
    <recommendedName>
        <fullName evidence="1">protein-serine/threonine phosphatase</fullName>
        <ecNumber evidence="1">3.1.3.16</ecNumber>
    </recommendedName>
    <alternativeName>
        <fullName evidence="15">Protein-serine/threonine phosphatase</fullName>
    </alternativeName>
    <alternativeName>
        <fullName evidence="14">Serine/threonine-protein kinase</fullName>
    </alternativeName>
</protein>
<dbReference type="InterPro" id="IPR029016">
    <property type="entry name" value="GAF-like_dom_sf"/>
</dbReference>
<evidence type="ECO:0000256" key="14">
    <source>
        <dbReference type="ARBA" id="ARBA00075117"/>
    </source>
</evidence>
<dbReference type="InterPro" id="IPR003594">
    <property type="entry name" value="HATPase_dom"/>
</dbReference>
<dbReference type="GO" id="GO:0016301">
    <property type="term" value="F:kinase activity"/>
    <property type="evidence" value="ECO:0007669"/>
    <property type="project" value="UniProtKB-KW"/>
</dbReference>
<keyword evidence="3" id="KW-0808">Transferase</keyword>
<dbReference type="EMBL" id="FOAZ01000039">
    <property type="protein sequence ID" value="SEM63605.1"/>
    <property type="molecule type" value="Genomic_DNA"/>
</dbReference>
<evidence type="ECO:0000256" key="7">
    <source>
        <dbReference type="ARBA" id="ARBA00022801"/>
    </source>
</evidence>
<evidence type="ECO:0000256" key="15">
    <source>
        <dbReference type="ARBA" id="ARBA00081350"/>
    </source>
</evidence>
<dbReference type="GO" id="GO:0005524">
    <property type="term" value="F:ATP binding"/>
    <property type="evidence" value="ECO:0007669"/>
    <property type="project" value="UniProtKB-KW"/>
</dbReference>
<evidence type="ECO:0000256" key="8">
    <source>
        <dbReference type="ARBA" id="ARBA00022840"/>
    </source>
</evidence>
<dbReference type="Gene3D" id="3.30.565.10">
    <property type="entry name" value="Histidine kinase-like ATPase, C-terminal domain"/>
    <property type="match status" value="1"/>
</dbReference>
<keyword evidence="8" id="KW-0067">ATP-binding</keyword>
<evidence type="ECO:0000256" key="6">
    <source>
        <dbReference type="ARBA" id="ARBA00022777"/>
    </source>
</evidence>
<sequence length="738" mass="78906">MGTEHPDGSLPAPPDDVLEAARVGTWTWDPRARTLTVDALAARFLGLPQEPARLTEAELRARVQPEDMVVLRSSALLLIAEGRPMDVPVHVVTAPDRPPRPLWARLAPGPADATGAIRGTLVEESEPVAERLQIEALNRAPLPAGQTAGQTAAQTAGLSGGQAAGVPQAEARLRRSREAFLLDAGRALAEATTTSDVLRVAASLAMPGFSPDELAVFGVEGNRLTVVGHHGRLTHAQEPFQMPLDTAHPAAEAARTGRPVYISSPQDYRRRYPAVWPLVSGEGRRAWAVLPLTGAGRTTGAWLAAFSEPVAFSSDERAVLGTVARMLSQALERAHSNESERALSRGLARSMRTGAPQAGLSVATRYVPTGGGLQVGGDWYDVITLPDGRLGVVIGDVQGHDVHAAGLMAQLRTAVHAYAAEGHRPDAVLARASRFLAGIDEDRFATCLYIEADPETGMLEIARAGHPHPVVRLPDGTCLLRHVDGGLPLGLMPDGDDYPVTRMQLQTDEILMLCTDGLVETGGHDWYTGWIRVRDAMSPAPADDLEGMADALITAVHGPASHRMPGNLADRREDDIALLLLRRDALPGQPGAEPDGPERRIALTVGQDQPERLADARQEIRGVLHDWAQPEQVDAGTLLVSELLANVLVHTDRDAALLVEVWGARPQRRLRVEVADSSDDLPHRRSPGEMSSSGRGLMLLDILADQWGVLPRGDGKCIWFELHEAPTPAAASAADLVG</sequence>
<dbReference type="InterPro" id="IPR003018">
    <property type="entry name" value="GAF"/>
</dbReference>
<dbReference type="InterPro" id="IPR036457">
    <property type="entry name" value="PPM-type-like_dom_sf"/>
</dbReference>
<evidence type="ECO:0000256" key="12">
    <source>
        <dbReference type="ARBA" id="ARBA00047761"/>
    </source>
</evidence>
<keyword evidence="9" id="KW-0460">Magnesium</keyword>
<keyword evidence="2" id="KW-0597">Phosphoprotein</keyword>
<dbReference type="Pfam" id="PF13581">
    <property type="entry name" value="HATPase_c_2"/>
    <property type="match status" value="1"/>
</dbReference>
<evidence type="ECO:0000313" key="18">
    <source>
        <dbReference type="Proteomes" id="UP000183015"/>
    </source>
</evidence>
<dbReference type="EC" id="3.1.3.16" evidence="1"/>
<keyword evidence="6" id="KW-0418">Kinase</keyword>
<comment type="catalytic activity">
    <reaction evidence="12">
        <text>O-phospho-L-seryl-[protein] + H2O = L-seryl-[protein] + phosphate</text>
        <dbReference type="Rhea" id="RHEA:20629"/>
        <dbReference type="Rhea" id="RHEA-COMP:9863"/>
        <dbReference type="Rhea" id="RHEA-COMP:11604"/>
        <dbReference type="ChEBI" id="CHEBI:15377"/>
        <dbReference type="ChEBI" id="CHEBI:29999"/>
        <dbReference type="ChEBI" id="CHEBI:43474"/>
        <dbReference type="ChEBI" id="CHEBI:83421"/>
        <dbReference type="EC" id="3.1.3.16"/>
    </reaction>
</comment>
<reference evidence="18" key="1">
    <citation type="submission" date="2016-10" db="EMBL/GenBank/DDBJ databases">
        <authorList>
            <person name="Varghese N."/>
        </authorList>
    </citation>
    <scope>NUCLEOTIDE SEQUENCE [LARGE SCALE GENOMIC DNA]</scope>
    <source>
        <strain evidence="18">DSM 45096 / BCRC 16803 / CGMCC 4.1857 / CIP 109030 / JCM 12277 / KCTC 19219 / NBRC 100920 / 33214</strain>
    </source>
</reference>
<evidence type="ECO:0000313" key="17">
    <source>
        <dbReference type="EMBL" id="SEM63605.1"/>
    </source>
</evidence>
<evidence type="ECO:0000256" key="13">
    <source>
        <dbReference type="ARBA" id="ARBA00056274"/>
    </source>
</evidence>
<dbReference type="FunFam" id="3.60.40.10:FF:000005">
    <property type="entry name" value="Serine/threonine protein phosphatase"/>
    <property type="match status" value="1"/>
</dbReference>
<dbReference type="InterPro" id="IPR052016">
    <property type="entry name" value="Bact_Sigma-Reg"/>
</dbReference>
<dbReference type="Gene3D" id="3.60.40.10">
    <property type="entry name" value="PPM-type phosphatase domain"/>
    <property type="match status" value="1"/>
</dbReference>
<evidence type="ECO:0000259" key="16">
    <source>
        <dbReference type="SMART" id="SM00331"/>
    </source>
</evidence>
<dbReference type="GO" id="GO:0004722">
    <property type="term" value="F:protein serine/threonine phosphatase activity"/>
    <property type="evidence" value="ECO:0007669"/>
    <property type="project" value="UniProtKB-EC"/>
</dbReference>
<evidence type="ECO:0000256" key="11">
    <source>
        <dbReference type="ARBA" id="ARBA00023211"/>
    </source>
</evidence>
<dbReference type="AlphaFoldDB" id="A0A1H7ZYQ0"/>
<feature type="domain" description="PPM-type phosphatase" evidence="16">
    <location>
        <begin position="357"/>
        <end position="583"/>
    </location>
</feature>
<name>A0A1H7ZYQ0_STRJI</name>
<evidence type="ECO:0000256" key="5">
    <source>
        <dbReference type="ARBA" id="ARBA00022741"/>
    </source>
</evidence>
<dbReference type="PANTHER" id="PTHR43156">
    <property type="entry name" value="STAGE II SPORULATION PROTEIN E-RELATED"/>
    <property type="match status" value="1"/>
</dbReference>
<dbReference type="InterPro" id="IPR036890">
    <property type="entry name" value="HATPase_C_sf"/>
</dbReference>
<dbReference type="OrthoDB" id="3916157at2"/>
<accession>A0A1H7ZYQ0</accession>
<keyword evidence="7" id="KW-0378">Hydrolase</keyword>
<evidence type="ECO:0000256" key="2">
    <source>
        <dbReference type="ARBA" id="ARBA00022553"/>
    </source>
</evidence>
<dbReference type="SMART" id="SM00331">
    <property type="entry name" value="PP2C_SIG"/>
    <property type="match status" value="1"/>
</dbReference>
<dbReference type="eggNOG" id="COG2208">
    <property type="taxonomic scope" value="Bacteria"/>
</dbReference>
<evidence type="ECO:0000256" key="3">
    <source>
        <dbReference type="ARBA" id="ARBA00022679"/>
    </source>
</evidence>
<dbReference type="Gene3D" id="3.30.450.20">
    <property type="entry name" value="PAS domain"/>
    <property type="match status" value="1"/>
</dbReference>
<comment type="function">
    <text evidence="13">Primarily acts as an independent SigF regulator that is sensitive to the osmosensory signal, mediating the cross talk of PknD with the SigF regulon. Possesses both phosphatase and kinase activities. The kinase domain functions as a classic anti-sigma factor-like kinase to phosphorylate the anti-anti-sigma factor domain at the canonical regulatory site, and the phosphatase domain antagonizes this activity.</text>
</comment>
<evidence type="ECO:0000256" key="9">
    <source>
        <dbReference type="ARBA" id="ARBA00022842"/>
    </source>
</evidence>
<evidence type="ECO:0000256" key="10">
    <source>
        <dbReference type="ARBA" id="ARBA00022912"/>
    </source>
</evidence>
<keyword evidence="5" id="KW-0547">Nucleotide-binding</keyword>
<dbReference type="InterPro" id="IPR001932">
    <property type="entry name" value="PPM-type_phosphatase-like_dom"/>
</dbReference>
<dbReference type="GO" id="GO:0046872">
    <property type="term" value="F:metal ion binding"/>
    <property type="evidence" value="ECO:0007669"/>
    <property type="project" value="UniProtKB-KW"/>
</dbReference>
<keyword evidence="10" id="KW-0904">Protein phosphatase</keyword>
<dbReference type="RefSeq" id="WP_042445204.1">
    <property type="nucleotide sequence ID" value="NZ_BBPN01000008.1"/>
</dbReference>